<gene>
    <name evidence="2" type="ORF">L0M17_20620</name>
</gene>
<name>A0ABS9U751_9MICC</name>
<protein>
    <submittedName>
        <fullName evidence="2">Uncharacterized protein</fullName>
    </submittedName>
</protein>
<accession>A0ABS9U751</accession>
<keyword evidence="3" id="KW-1185">Reference proteome</keyword>
<evidence type="ECO:0000256" key="1">
    <source>
        <dbReference type="SAM" id="MobiDB-lite"/>
    </source>
</evidence>
<dbReference type="EMBL" id="JAKZBV010000001">
    <property type="protein sequence ID" value="MCH6472337.1"/>
    <property type="molecule type" value="Genomic_DNA"/>
</dbReference>
<reference evidence="2 3" key="1">
    <citation type="submission" date="2022-03" db="EMBL/GenBank/DDBJ databases">
        <title>Sinomonas sp. isolated from a soil.</title>
        <authorList>
            <person name="Han J."/>
            <person name="Kim D.-U."/>
        </authorList>
    </citation>
    <scope>NUCLEOTIDE SEQUENCE [LARGE SCALE GENOMIC DNA]</scope>
    <source>
        <strain evidence="2 3">5-5</strain>
    </source>
</reference>
<dbReference type="RefSeq" id="WP_241056232.1">
    <property type="nucleotide sequence ID" value="NZ_JAKZBV010000001.1"/>
</dbReference>
<dbReference type="Proteomes" id="UP001202922">
    <property type="component" value="Unassembled WGS sequence"/>
</dbReference>
<organism evidence="2 3">
    <name type="scientific">Sinomonas terrae</name>
    <dbReference type="NCBI Taxonomy" id="2908838"/>
    <lineage>
        <taxon>Bacteria</taxon>
        <taxon>Bacillati</taxon>
        <taxon>Actinomycetota</taxon>
        <taxon>Actinomycetes</taxon>
        <taxon>Micrococcales</taxon>
        <taxon>Micrococcaceae</taxon>
        <taxon>Sinomonas</taxon>
    </lineage>
</organism>
<proteinExistence type="predicted"/>
<evidence type="ECO:0000313" key="3">
    <source>
        <dbReference type="Proteomes" id="UP001202922"/>
    </source>
</evidence>
<feature type="region of interest" description="Disordered" evidence="1">
    <location>
        <begin position="74"/>
        <end position="104"/>
    </location>
</feature>
<evidence type="ECO:0000313" key="2">
    <source>
        <dbReference type="EMBL" id="MCH6472337.1"/>
    </source>
</evidence>
<comment type="caution">
    <text evidence="2">The sequence shown here is derived from an EMBL/GenBank/DDBJ whole genome shotgun (WGS) entry which is preliminary data.</text>
</comment>
<sequence>MDTGSNEVERQWRLTRQAMDEAGLTIGQVWLRYFSLTGNAGEYEVDAYLNGLLVLPELQRDLISHAVNELIDEKPSVRRAPYSGGVDADGDGKAHERQDESEDK</sequence>
<feature type="compositionally biased region" description="Basic and acidic residues" evidence="1">
    <location>
        <begin position="90"/>
        <end position="104"/>
    </location>
</feature>